<proteinExistence type="predicted"/>
<gene>
    <name evidence="1" type="ORF">ATANTOWER_025826</name>
</gene>
<evidence type="ECO:0000313" key="1">
    <source>
        <dbReference type="EMBL" id="MED6250166.1"/>
    </source>
</evidence>
<evidence type="ECO:0000313" key="2">
    <source>
        <dbReference type="Proteomes" id="UP001345963"/>
    </source>
</evidence>
<accession>A0ABU7BIA1</accession>
<name>A0ABU7BIA1_9TELE</name>
<dbReference type="EMBL" id="JAHUTI010055198">
    <property type="protein sequence ID" value="MED6250166.1"/>
    <property type="molecule type" value="Genomic_DNA"/>
</dbReference>
<sequence>MQSVKGTEGIGTIGSWGQQVHEATPDILLPSYILQLILRDPKRSQARQDKRCLAEKKVTTKKKGHTLIFRWTTFSFDYDTHSLWHCFYKLLQCHKTYFHPMLH</sequence>
<comment type="caution">
    <text evidence="1">The sequence shown here is derived from an EMBL/GenBank/DDBJ whole genome shotgun (WGS) entry which is preliminary data.</text>
</comment>
<keyword evidence="2" id="KW-1185">Reference proteome</keyword>
<organism evidence="1 2">
    <name type="scientific">Ataeniobius toweri</name>
    <dbReference type="NCBI Taxonomy" id="208326"/>
    <lineage>
        <taxon>Eukaryota</taxon>
        <taxon>Metazoa</taxon>
        <taxon>Chordata</taxon>
        <taxon>Craniata</taxon>
        <taxon>Vertebrata</taxon>
        <taxon>Euteleostomi</taxon>
        <taxon>Actinopterygii</taxon>
        <taxon>Neopterygii</taxon>
        <taxon>Teleostei</taxon>
        <taxon>Neoteleostei</taxon>
        <taxon>Acanthomorphata</taxon>
        <taxon>Ovalentaria</taxon>
        <taxon>Atherinomorphae</taxon>
        <taxon>Cyprinodontiformes</taxon>
        <taxon>Goodeidae</taxon>
        <taxon>Ataeniobius</taxon>
    </lineage>
</organism>
<protein>
    <submittedName>
        <fullName evidence="1">Uncharacterized protein</fullName>
    </submittedName>
</protein>
<reference evidence="1 2" key="1">
    <citation type="submission" date="2021-07" db="EMBL/GenBank/DDBJ databases">
        <authorList>
            <person name="Palmer J.M."/>
        </authorList>
    </citation>
    <scope>NUCLEOTIDE SEQUENCE [LARGE SCALE GENOMIC DNA]</scope>
    <source>
        <strain evidence="1 2">AT_MEX2019</strain>
        <tissue evidence="1">Muscle</tissue>
    </source>
</reference>
<dbReference type="Proteomes" id="UP001345963">
    <property type="component" value="Unassembled WGS sequence"/>
</dbReference>